<dbReference type="GO" id="GO:0042981">
    <property type="term" value="P:regulation of apoptotic process"/>
    <property type="evidence" value="ECO:0007669"/>
    <property type="project" value="InterPro"/>
</dbReference>
<feature type="region of interest" description="Disordered" evidence="1">
    <location>
        <begin position="1"/>
        <end position="28"/>
    </location>
</feature>
<feature type="compositionally biased region" description="Basic residues" evidence="1">
    <location>
        <begin position="1"/>
        <end position="12"/>
    </location>
</feature>
<dbReference type="OrthoDB" id="10064012at2759"/>
<evidence type="ECO:0000313" key="3">
    <source>
        <dbReference type="Proteomes" id="UP000183832"/>
    </source>
</evidence>
<feature type="compositionally biased region" description="Basic and acidic residues" evidence="1">
    <location>
        <begin position="135"/>
        <end position="145"/>
    </location>
</feature>
<name>A0A1J1INU1_9DIPT</name>
<dbReference type="AlphaFoldDB" id="A0A1J1INU1"/>
<proteinExistence type="predicted"/>
<protein>
    <submittedName>
        <fullName evidence="2">CLUMA_CG015082, isoform A</fullName>
    </submittedName>
</protein>
<dbReference type="PANTHER" id="PTHR14740:SF3">
    <property type="entry name" value="CASPASE ACTIVITY AND APOPTOSIS INHIBITOR 1"/>
    <property type="match status" value="1"/>
</dbReference>
<dbReference type="EMBL" id="CVRI01000057">
    <property type="protein sequence ID" value="CRL01899.1"/>
    <property type="molecule type" value="Genomic_DNA"/>
</dbReference>
<feature type="compositionally biased region" description="Acidic residues" evidence="1">
    <location>
        <begin position="442"/>
        <end position="453"/>
    </location>
</feature>
<feature type="compositionally biased region" description="Basic and acidic residues" evidence="1">
    <location>
        <begin position="115"/>
        <end position="128"/>
    </location>
</feature>
<accession>A0A1J1INU1</accession>
<dbReference type="STRING" id="568069.A0A1J1INU1"/>
<feature type="region of interest" description="Disordered" evidence="1">
    <location>
        <begin position="106"/>
        <end position="145"/>
    </location>
</feature>
<dbReference type="Pfam" id="PF15335">
    <property type="entry name" value="CAAP1"/>
    <property type="match status" value="1"/>
</dbReference>
<reference evidence="2 3" key="1">
    <citation type="submission" date="2015-04" db="EMBL/GenBank/DDBJ databases">
        <authorList>
            <person name="Syromyatnikov M.Y."/>
            <person name="Popov V.N."/>
        </authorList>
    </citation>
    <scope>NUCLEOTIDE SEQUENCE [LARGE SCALE GENOMIC DNA]</scope>
</reference>
<feature type="compositionally biased region" description="Acidic residues" evidence="1">
    <location>
        <begin position="356"/>
        <end position="371"/>
    </location>
</feature>
<feature type="compositionally biased region" description="Basic residues" evidence="1">
    <location>
        <begin position="255"/>
        <end position="264"/>
    </location>
</feature>
<feature type="region of interest" description="Disordered" evidence="1">
    <location>
        <begin position="175"/>
        <end position="502"/>
    </location>
</feature>
<evidence type="ECO:0000256" key="1">
    <source>
        <dbReference type="SAM" id="MobiDB-lite"/>
    </source>
</evidence>
<dbReference type="PANTHER" id="PTHR14740">
    <property type="entry name" value="CASPASE ACTIVITY AND APOPTOSIS INHIBITOR 1"/>
    <property type="match status" value="1"/>
</dbReference>
<feature type="compositionally biased region" description="Polar residues" evidence="1">
    <location>
        <begin position="268"/>
        <end position="278"/>
    </location>
</feature>
<feature type="compositionally biased region" description="Basic and acidic residues" evidence="1">
    <location>
        <begin position="378"/>
        <end position="397"/>
    </location>
</feature>
<feature type="compositionally biased region" description="Basic and acidic residues" evidence="1">
    <location>
        <begin position="286"/>
        <end position="302"/>
    </location>
</feature>
<feature type="compositionally biased region" description="Polar residues" evidence="1">
    <location>
        <begin position="214"/>
        <end position="226"/>
    </location>
</feature>
<feature type="compositionally biased region" description="Basic and acidic residues" evidence="1">
    <location>
        <begin position="331"/>
        <end position="355"/>
    </location>
</feature>
<dbReference type="Proteomes" id="UP000183832">
    <property type="component" value="Unassembled WGS sequence"/>
</dbReference>
<gene>
    <name evidence="2" type="ORF">CLUMA_CG015082</name>
</gene>
<evidence type="ECO:0000313" key="2">
    <source>
        <dbReference type="EMBL" id="CRL01899.1"/>
    </source>
</evidence>
<sequence>MPSEKKSKKHKAAQKESANKAPLKPLESYVGDRLELTKQLFSCIKSKEIKQRLPENLRNKSIEKVQQLCLDEILGISTKRLKSIINNTECPENTDSDDSEVEHISLDEISSDSGNESKKKKDPAKKQEPVATKAVENKDANKTPKEMTMLELLELQARARAIRSQLALEPVTKIELDSDDEADKTTTVEKSSTSRPSSSSSNSKPEKLKVANKITESSWKSVTAGGSQDKKKIEEPNQSSITSVPPLIPDEPKSKPVKLKRNYKTKSSENSEPTTLTKEPSPPKANKNEENSLTAKEDERCSSPEVITMEASPETFFISDSEDEQQANNKSPEKETQIEESIEKFHEESSAQIDDKEQEEGELPAEDENESQDYSPKSSDKKDCSESKETSPDKDRVSNSADDEDVVHLMSDTEIELHHHSEKEDEDLEVPEKKAKLTLVELENESMEKDEDLAEKTADVSNSVHSDDDVIEINHSTDDDMMNESEKSAGETSKNQETWEERWLSSAKTQTILKTTQLASKVRGNILKTKKSQKAREKNKIESEKALKEKLSNLEEGSMQQFKVIKENSN</sequence>
<feature type="compositionally biased region" description="Low complexity" evidence="1">
    <location>
        <begin position="191"/>
        <end position="203"/>
    </location>
</feature>
<organism evidence="2 3">
    <name type="scientific">Clunio marinus</name>
    <dbReference type="NCBI Taxonomy" id="568069"/>
    <lineage>
        <taxon>Eukaryota</taxon>
        <taxon>Metazoa</taxon>
        <taxon>Ecdysozoa</taxon>
        <taxon>Arthropoda</taxon>
        <taxon>Hexapoda</taxon>
        <taxon>Insecta</taxon>
        <taxon>Pterygota</taxon>
        <taxon>Neoptera</taxon>
        <taxon>Endopterygota</taxon>
        <taxon>Diptera</taxon>
        <taxon>Nematocera</taxon>
        <taxon>Chironomoidea</taxon>
        <taxon>Chironomidae</taxon>
        <taxon>Clunio</taxon>
    </lineage>
</organism>
<keyword evidence="3" id="KW-1185">Reference proteome</keyword>
<dbReference type="InterPro" id="IPR038991">
    <property type="entry name" value="CAAP1"/>
</dbReference>